<keyword evidence="1" id="KW-0812">Transmembrane</keyword>
<evidence type="ECO:0000256" key="1">
    <source>
        <dbReference type="SAM" id="Phobius"/>
    </source>
</evidence>
<evidence type="ECO:0000313" key="2">
    <source>
        <dbReference type="Ensembl" id="ENSPANP00000057810.1"/>
    </source>
</evidence>
<dbReference type="PRINTS" id="PR02045">
    <property type="entry name" value="F138DOMAIN"/>
</dbReference>
<dbReference type="Ensembl" id="ENSPANT00000080749.1">
    <property type="protein sequence ID" value="ENSPANP00000057810.1"/>
    <property type="gene ID" value="ENSPANG00000045930.1"/>
</dbReference>
<keyword evidence="1" id="KW-1133">Transmembrane helix</keyword>
<dbReference type="Proteomes" id="UP000028761">
    <property type="component" value="Chromosome X"/>
</dbReference>
<reference evidence="2" key="3">
    <citation type="submission" date="2025-09" db="UniProtKB">
        <authorList>
            <consortium name="Ensembl"/>
        </authorList>
    </citation>
    <scope>IDENTIFICATION</scope>
</reference>
<protein>
    <submittedName>
        <fullName evidence="2">Uncharacterized protein</fullName>
    </submittedName>
</protein>
<keyword evidence="1" id="KW-0472">Membrane</keyword>
<reference evidence="2 3" key="1">
    <citation type="submission" date="2012-03" db="EMBL/GenBank/DDBJ databases">
        <title>Whole Genome Assembly of Papio anubis.</title>
        <authorList>
            <person name="Liu Y.L."/>
            <person name="Abraham K.A."/>
            <person name="Akbar H.A."/>
            <person name="Ali S.A."/>
            <person name="Anosike U.A."/>
            <person name="Aqrawi P.A."/>
            <person name="Arias F.A."/>
            <person name="Attaway T.A."/>
            <person name="Awwad R.A."/>
            <person name="Babu C.B."/>
            <person name="Bandaranaike D.B."/>
            <person name="Battles P.B."/>
            <person name="Bell A.B."/>
            <person name="Beltran B.B."/>
            <person name="Berhane-Mersha D.B."/>
            <person name="Bess C.B."/>
            <person name="Bickham C.B."/>
            <person name="Bolden T.B."/>
            <person name="Carter K.C."/>
            <person name="Chau D.C."/>
            <person name="Chavez A.C."/>
            <person name="Clerc-Blankenburg K.C."/>
            <person name="Coyle M.C."/>
            <person name="Dao M.D."/>
            <person name="Davila M.L.D."/>
            <person name="Davy-Carroll L.D."/>
            <person name="Denson S.D."/>
            <person name="Dinh H.D."/>
            <person name="Fernandez S.F."/>
            <person name="Fernando P.F."/>
            <person name="Forbes L.F."/>
            <person name="Francis C.F."/>
            <person name="Francisco L.F."/>
            <person name="Fu Q.F."/>
            <person name="Garcia-Iii R.G."/>
            <person name="Garrett T.G."/>
            <person name="Gross S.G."/>
            <person name="Gubbala S.G."/>
            <person name="Hirani K.H."/>
            <person name="Hogues M.H."/>
            <person name="Hollins B.H."/>
            <person name="Jackson L.J."/>
            <person name="Javaid M.J."/>
            <person name="Jhangiani S.J."/>
            <person name="Johnson A.J."/>
            <person name="Johnson B.J."/>
            <person name="Jones J.J."/>
            <person name="Joshi V.J."/>
            <person name="Kalu J.K."/>
            <person name="Khan N.K."/>
            <person name="Korchina V.K."/>
            <person name="Kovar C.K."/>
            <person name="Lago L.L."/>
            <person name="Lara F.L."/>
            <person name="Le T.-K.L."/>
            <person name="Lee S.L."/>
            <person name="Legall-Iii F.L."/>
            <person name="Lemon S.L."/>
            <person name="Liu J.L."/>
            <person name="Liu Y.-S.L."/>
            <person name="Liyanage D.L."/>
            <person name="Lopez J.L."/>
            <person name="Lorensuhewa L.L."/>
            <person name="Mata R.M."/>
            <person name="Mathew T.M."/>
            <person name="Mercado C.M."/>
            <person name="Mercado I.M."/>
            <person name="Morales K.M."/>
            <person name="Morgan M.M."/>
            <person name="Munidasa M.M."/>
            <person name="Ngo D.N."/>
            <person name="Nguyen L.N."/>
            <person name="Nguyen T.N."/>
            <person name="Nguyen N.N."/>
            <person name="Obregon M.O."/>
            <person name="Okwuonu G.O."/>
            <person name="Ongeri F.O."/>
            <person name="Onwere C.O."/>
            <person name="Osifeso I.O."/>
            <person name="Parra A.P."/>
            <person name="Patil S.P."/>
            <person name="Perez A.P."/>
            <person name="Perez Y.P."/>
            <person name="Pham C.P."/>
            <person name="Pu L.-L.P."/>
            <person name="Puazo M.P."/>
            <person name="Quiroz J.Q."/>
            <person name="Rouhana J.R."/>
            <person name="Ruiz M.R."/>
            <person name="Ruiz S.-J.R."/>
            <person name="Saada N.S."/>
            <person name="Santibanez J.S."/>
            <person name="Scheel M.S."/>
            <person name="Schneider B.S."/>
            <person name="Simmons D.S."/>
            <person name="Sisson I.S."/>
            <person name="Tang L.-Y.T."/>
            <person name="Thornton R.T."/>
            <person name="Tisius J.T."/>
            <person name="Toledanes G.T."/>
            <person name="Trejos Z.T."/>
            <person name="Usmani K.U."/>
            <person name="Varghese R.V."/>
            <person name="Vattathil S.V."/>
            <person name="Vee V.V."/>
            <person name="Walker D.W."/>
            <person name="Weissenberger G.W."/>
            <person name="White C.W."/>
            <person name="Williams A.W."/>
            <person name="Woodworth J.W."/>
            <person name="Wright R.W."/>
            <person name="Zhu Y.Z."/>
            <person name="Han Y.H."/>
            <person name="Newsham I.N."/>
            <person name="Nazareth L.N."/>
            <person name="Worley K.W."/>
            <person name="Muzny D.M."/>
            <person name="Rogers J.R."/>
            <person name="Gibbs R.G."/>
        </authorList>
    </citation>
    <scope>NUCLEOTIDE SEQUENCE [LARGE SCALE GENOMIC DNA]</scope>
</reference>
<dbReference type="PANTHER" id="PTHR12138:SF135">
    <property type="entry name" value="SAM DOMAIN-CONTAINING PROTEIN"/>
    <property type="match status" value="1"/>
</dbReference>
<dbReference type="OMA" id="STPDCYV"/>
<dbReference type="GeneTree" id="ENSGT01150000286943"/>
<name>A0A8I5P0W4_PAPAN</name>
<dbReference type="AlphaFoldDB" id="A0A8I5P0W4"/>
<organism evidence="2 3">
    <name type="scientific">Papio anubis</name>
    <name type="common">Olive baboon</name>
    <dbReference type="NCBI Taxonomy" id="9555"/>
    <lineage>
        <taxon>Eukaryota</taxon>
        <taxon>Metazoa</taxon>
        <taxon>Chordata</taxon>
        <taxon>Craniata</taxon>
        <taxon>Vertebrata</taxon>
        <taxon>Euteleostomi</taxon>
        <taxon>Mammalia</taxon>
        <taxon>Eutheria</taxon>
        <taxon>Euarchontoglires</taxon>
        <taxon>Primates</taxon>
        <taxon>Haplorrhini</taxon>
        <taxon>Catarrhini</taxon>
        <taxon>Cercopithecidae</taxon>
        <taxon>Cercopithecinae</taxon>
        <taxon>Papio</taxon>
    </lineage>
</organism>
<feature type="transmembrane region" description="Helical" evidence="1">
    <location>
        <begin position="12"/>
        <end position="31"/>
    </location>
</feature>
<proteinExistence type="predicted"/>
<accession>A0A8I5P0W4</accession>
<sequence>ICTDLGSTPDCYVTTYVSLASCICFLSFSFLISKVGIILGIFKNFFKFFFFFFFLRQSLALSPRLECSGTILAHCNLCLPGSSDSPAPASRVAGTIGTRHHVWLSFVFVVEIGFHHVGQAALELLNSSDPPALASQSAGITGVSHHARSPLPFFCLYIFF</sequence>
<dbReference type="PANTHER" id="PTHR12138">
    <property type="entry name" value="PRIMATE-EXPANDED PROTEIN FAMILY"/>
    <property type="match status" value="1"/>
</dbReference>
<keyword evidence="3" id="KW-1185">Reference proteome</keyword>
<reference evidence="2" key="2">
    <citation type="submission" date="2025-08" db="UniProtKB">
        <authorList>
            <consortium name="Ensembl"/>
        </authorList>
    </citation>
    <scope>IDENTIFICATION</scope>
</reference>
<evidence type="ECO:0000313" key="3">
    <source>
        <dbReference type="Proteomes" id="UP000028761"/>
    </source>
</evidence>